<gene>
    <name evidence="3" type="ORF">E6K71_10240</name>
</gene>
<feature type="chain" id="PRO_5021912848" evidence="1">
    <location>
        <begin position="32"/>
        <end position="550"/>
    </location>
</feature>
<evidence type="ECO:0000256" key="1">
    <source>
        <dbReference type="SAM" id="SignalP"/>
    </source>
</evidence>
<dbReference type="Pfam" id="PF13860">
    <property type="entry name" value="FlgD_ig"/>
    <property type="match status" value="1"/>
</dbReference>
<evidence type="ECO:0000313" key="3">
    <source>
        <dbReference type="EMBL" id="TMQ47323.1"/>
    </source>
</evidence>
<organism evidence="3 4">
    <name type="scientific">Eiseniibacteriota bacterium</name>
    <dbReference type="NCBI Taxonomy" id="2212470"/>
    <lineage>
        <taxon>Bacteria</taxon>
        <taxon>Candidatus Eiseniibacteriota</taxon>
    </lineage>
</organism>
<dbReference type="InterPro" id="IPR025965">
    <property type="entry name" value="FlgD/Vpr_Ig-like"/>
</dbReference>
<dbReference type="Proteomes" id="UP000316292">
    <property type="component" value="Unassembled WGS sequence"/>
</dbReference>
<dbReference type="Gene3D" id="2.60.40.4070">
    <property type="match status" value="1"/>
</dbReference>
<dbReference type="NCBIfam" id="TIGR04183">
    <property type="entry name" value="Por_Secre_tail"/>
    <property type="match status" value="1"/>
</dbReference>
<comment type="caution">
    <text evidence="3">The sequence shown here is derived from an EMBL/GenBank/DDBJ whole genome shotgun (WGS) entry which is preliminary data.</text>
</comment>
<dbReference type="AlphaFoldDB" id="A0A538S7F5"/>
<dbReference type="InterPro" id="IPR026444">
    <property type="entry name" value="Secre_tail"/>
</dbReference>
<dbReference type="EMBL" id="VBOR01000116">
    <property type="protein sequence ID" value="TMQ47323.1"/>
    <property type="molecule type" value="Genomic_DNA"/>
</dbReference>
<evidence type="ECO:0000313" key="4">
    <source>
        <dbReference type="Proteomes" id="UP000316292"/>
    </source>
</evidence>
<accession>A0A538S7F5</accession>
<protein>
    <submittedName>
        <fullName evidence="3">T9SS type A sorting domain-containing protein</fullName>
    </submittedName>
</protein>
<feature type="domain" description="FlgD/Vpr Ig-like" evidence="2">
    <location>
        <begin position="481"/>
        <end position="538"/>
    </location>
</feature>
<evidence type="ECO:0000259" key="2">
    <source>
        <dbReference type="Pfam" id="PF13860"/>
    </source>
</evidence>
<keyword evidence="1" id="KW-0732">Signal</keyword>
<sequence length="550" mass="59730">MILLNPRVHRTFQTTLLLLLGALSAASSASAYGVVKNQSDYFSPSTPLTYTPGRGTPAVAETTIRHQIYFSDFEGSTAGWSTINYRANKPVAWNIVSGTHGCTGNSWWCGQVGLPHGDGYGNNWIQSLTTNVPINIAGSTSPQLTFTMRLQSEPLYDFAWVLIKGSNPGSRWDTLAVYSGNAGASCVNKTLAIADSFKTVTQPIVIQFLFGSDISYSAEDSTGAYTGWSLDDVAVKSSAGAVTHFLDDMESGPSKWIAASPNPGVFWHLENAPSTSQPATCFFLNTNVWVPFQGIGFGSVPDYTDQMLTSPPMWIWGVFSPNTPTTNLRLQFDQWINLPPQNSVYWSLWISGSDSLVNWTPWRNALDPLEFSGSSPQCAEGLSTSFNPYDSTRTGVGRSARYIRIGIRLRDSKATDGCQCGGPRSLGLDTEGMYVDNLGVYYVYTISGVETVSGVPVAPRPRIEKAFPNPFNPMTTVEFSVPESGPVRVGILDVQGRLVATLVNETMRPGVYRIRWSGKSQNGGDVASGVYYARVQSRGGADAERVVLIK</sequence>
<reference evidence="3 4" key="1">
    <citation type="journal article" date="2019" name="Nat. Microbiol.">
        <title>Mediterranean grassland soil C-N compound turnover is dependent on rainfall and depth, and is mediated by genomically divergent microorganisms.</title>
        <authorList>
            <person name="Diamond S."/>
            <person name="Andeer P.F."/>
            <person name="Li Z."/>
            <person name="Crits-Christoph A."/>
            <person name="Burstein D."/>
            <person name="Anantharaman K."/>
            <person name="Lane K.R."/>
            <person name="Thomas B.C."/>
            <person name="Pan C."/>
            <person name="Northen T.R."/>
            <person name="Banfield J.F."/>
        </authorList>
    </citation>
    <scope>NUCLEOTIDE SEQUENCE [LARGE SCALE GENOMIC DNA]</scope>
    <source>
        <strain evidence="3">WS_1</strain>
    </source>
</reference>
<feature type="signal peptide" evidence="1">
    <location>
        <begin position="1"/>
        <end position="31"/>
    </location>
</feature>
<proteinExistence type="predicted"/>
<name>A0A538S7F5_UNCEI</name>